<feature type="transmembrane region" description="Helical" evidence="10">
    <location>
        <begin position="131"/>
        <end position="150"/>
    </location>
</feature>
<keyword evidence="2 10" id="KW-0444">Lipid biosynthesis</keyword>
<dbReference type="GeneID" id="108044149"/>
<proteinExistence type="inferred from homology"/>
<dbReference type="PROSITE" id="PS01188">
    <property type="entry name" value="ELO"/>
    <property type="match status" value="1"/>
</dbReference>
<sequence length="253" mass="29878">MLEIFRTPYADSKQLPLASGPGPILIIITGYLLVVFKAGRKFMEHREPYNLRGVLKCYNMFQICYNMMMLLPGYYFLFVFKPYNMRCMTVLPQDHPLKDWERSISYAYYINKIVDLLDSVFCVLRKKYAQITFLHVFHHVLMPTAGYLIIRFQGYGGHLFFLCSFNVIVHVFMYGYYYSAIESKTVCWKRYMTLLQMMQFVLMFGHCAFTAMQRECKASQGTLYLVSCSAAVMFMMFANFYAQCYMRPKDKEN</sequence>
<keyword evidence="3 10" id="KW-0808">Transferase</keyword>
<reference evidence="11" key="3">
    <citation type="submission" date="2025-05" db="UniProtKB">
        <authorList>
            <consortium name="EnsemblMetazoa"/>
        </authorList>
    </citation>
    <scope>IDENTIFICATION</scope>
</reference>
<dbReference type="GO" id="GO:0042761">
    <property type="term" value="P:very long-chain fatty acid biosynthetic process"/>
    <property type="evidence" value="ECO:0007669"/>
    <property type="project" value="TreeGrafter"/>
</dbReference>
<keyword evidence="9 10" id="KW-0275">Fatty acid biosynthesis</keyword>
<feature type="transmembrane region" description="Helical" evidence="10">
    <location>
        <begin position="60"/>
        <end position="80"/>
    </location>
</feature>
<reference evidence="13" key="2">
    <citation type="submission" date="2025-04" db="UniProtKB">
        <authorList>
            <consortium name="RefSeq"/>
        </authorList>
    </citation>
    <scope>IDENTIFICATION</scope>
</reference>
<evidence type="ECO:0000256" key="10">
    <source>
        <dbReference type="RuleBase" id="RU361115"/>
    </source>
</evidence>
<evidence type="ECO:0000256" key="9">
    <source>
        <dbReference type="ARBA" id="ARBA00023160"/>
    </source>
</evidence>
<comment type="catalytic activity">
    <reaction evidence="10">
        <text>a very-long-chain acyl-CoA + malonyl-CoA + H(+) = a very-long-chain 3-oxoacyl-CoA + CO2 + CoA</text>
        <dbReference type="Rhea" id="RHEA:32727"/>
        <dbReference type="ChEBI" id="CHEBI:15378"/>
        <dbReference type="ChEBI" id="CHEBI:16526"/>
        <dbReference type="ChEBI" id="CHEBI:57287"/>
        <dbReference type="ChEBI" id="CHEBI:57384"/>
        <dbReference type="ChEBI" id="CHEBI:90725"/>
        <dbReference type="ChEBI" id="CHEBI:90736"/>
        <dbReference type="EC" id="2.3.1.199"/>
    </reaction>
</comment>
<evidence type="ECO:0000256" key="4">
    <source>
        <dbReference type="ARBA" id="ARBA00022692"/>
    </source>
</evidence>
<keyword evidence="7 10" id="KW-0443">Lipid metabolism</keyword>
<keyword evidence="5 10" id="KW-0276">Fatty acid metabolism</keyword>
<comment type="similarity">
    <text evidence="10">Belongs to the ELO family.</text>
</comment>
<evidence type="ECO:0000256" key="5">
    <source>
        <dbReference type="ARBA" id="ARBA00022832"/>
    </source>
</evidence>
<evidence type="ECO:0000256" key="8">
    <source>
        <dbReference type="ARBA" id="ARBA00023136"/>
    </source>
</evidence>
<name>A0A6P4EJY2_DRORH</name>
<dbReference type="GO" id="GO:0030148">
    <property type="term" value="P:sphingolipid biosynthetic process"/>
    <property type="evidence" value="ECO:0007669"/>
    <property type="project" value="TreeGrafter"/>
</dbReference>
<comment type="subcellular location">
    <subcellularLocation>
        <location evidence="1">Membrane</location>
        <topology evidence="1">Multi-pass membrane protein</topology>
    </subcellularLocation>
</comment>
<reference evidence="12" key="1">
    <citation type="journal article" date="2021" name="Elife">
        <title>Highly contiguous assemblies of 101 drosophilid genomes.</title>
        <authorList>
            <person name="Kim B.Y."/>
            <person name="Wang J.R."/>
            <person name="Miller D.E."/>
            <person name="Barmina O."/>
            <person name="Delaney E."/>
            <person name="Thompson A."/>
            <person name="Comeault A.A."/>
            <person name="Peede D."/>
            <person name="D'Agostino E.R."/>
            <person name="Pelaez J."/>
            <person name="Aguilar J.M."/>
            <person name="Haji D."/>
            <person name="Matsunaga T."/>
            <person name="Armstrong E.E."/>
            <person name="Zych M."/>
            <person name="Ogawa Y."/>
            <person name="Stamenkovic-Radak M."/>
            <person name="Jelic M."/>
            <person name="Veselinovic M.S."/>
            <person name="Tanaskovic M."/>
            <person name="Eric P."/>
            <person name="Gao J.J."/>
            <person name="Katoh T.K."/>
            <person name="Toda M.J."/>
            <person name="Watabe H."/>
            <person name="Watada M."/>
            <person name="Davis J.S."/>
            <person name="Moyle L.C."/>
            <person name="Manoli G."/>
            <person name="Bertolini E."/>
            <person name="Kostal V."/>
            <person name="Hawley R.S."/>
            <person name="Takahashi A."/>
            <person name="Jones C.D."/>
            <person name="Price D.K."/>
            <person name="Whiteman N."/>
            <person name="Kopp A."/>
            <person name="Matute D.R."/>
            <person name="Petrov D.A."/>
        </authorList>
    </citation>
    <scope>NUCLEOTIDE SEQUENCE [LARGE SCALE GENOMIC DNA]</scope>
</reference>
<feature type="transmembrane region" description="Helical" evidence="10">
    <location>
        <begin position="191"/>
        <end position="211"/>
    </location>
</feature>
<feature type="transmembrane region" description="Helical" evidence="10">
    <location>
        <begin position="156"/>
        <end position="179"/>
    </location>
</feature>
<protein>
    <recommendedName>
        <fullName evidence="10">Elongation of very long chain fatty acids protein</fullName>
        <ecNumber evidence="10">2.3.1.199</ecNumber>
    </recommendedName>
    <alternativeName>
        <fullName evidence="10">Very-long-chain 3-oxoacyl-CoA synthase</fullName>
    </alternativeName>
</protein>
<feature type="transmembrane region" description="Helical" evidence="10">
    <location>
        <begin position="20"/>
        <end position="39"/>
    </location>
</feature>
<dbReference type="RefSeq" id="XP_016978525.1">
    <property type="nucleotide sequence ID" value="XM_017123036.1"/>
</dbReference>
<evidence type="ECO:0000256" key="1">
    <source>
        <dbReference type="ARBA" id="ARBA00004141"/>
    </source>
</evidence>
<organism evidence="13">
    <name type="scientific">Drosophila rhopaloa</name>
    <name type="common">Fruit fly</name>
    <dbReference type="NCBI Taxonomy" id="1041015"/>
    <lineage>
        <taxon>Eukaryota</taxon>
        <taxon>Metazoa</taxon>
        <taxon>Ecdysozoa</taxon>
        <taxon>Arthropoda</taxon>
        <taxon>Hexapoda</taxon>
        <taxon>Insecta</taxon>
        <taxon>Pterygota</taxon>
        <taxon>Neoptera</taxon>
        <taxon>Endopterygota</taxon>
        <taxon>Diptera</taxon>
        <taxon>Brachycera</taxon>
        <taxon>Muscomorpha</taxon>
        <taxon>Ephydroidea</taxon>
        <taxon>Drosophilidae</taxon>
        <taxon>Drosophila</taxon>
        <taxon>Sophophora</taxon>
    </lineage>
</organism>
<evidence type="ECO:0000256" key="3">
    <source>
        <dbReference type="ARBA" id="ARBA00022679"/>
    </source>
</evidence>
<dbReference type="PANTHER" id="PTHR11157">
    <property type="entry name" value="FATTY ACID ACYL TRANSFERASE-RELATED"/>
    <property type="match status" value="1"/>
</dbReference>
<keyword evidence="8 10" id="KW-0472">Membrane</keyword>
<gene>
    <name evidence="13" type="primary">LOC108044149</name>
    <name evidence="11" type="synonym">108044149</name>
</gene>
<keyword evidence="4 10" id="KW-0812">Transmembrane</keyword>
<dbReference type="InterPro" id="IPR002076">
    <property type="entry name" value="ELO_fam"/>
</dbReference>
<evidence type="ECO:0000313" key="12">
    <source>
        <dbReference type="Proteomes" id="UP001652680"/>
    </source>
</evidence>
<accession>A0A6P4EJY2</accession>
<dbReference type="EnsemblMetazoa" id="XM_017123036.2">
    <property type="protein sequence ID" value="XP_016978525.1"/>
    <property type="gene ID" value="LOC108044149"/>
</dbReference>
<dbReference type="GO" id="GO:0005789">
    <property type="term" value="C:endoplasmic reticulum membrane"/>
    <property type="evidence" value="ECO:0007669"/>
    <property type="project" value="TreeGrafter"/>
</dbReference>
<dbReference type="EC" id="2.3.1.199" evidence="10"/>
<evidence type="ECO:0000256" key="6">
    <source>
        <dbReference type="ARBA" id="ARBA00022989"/>
    </source>
</evidence>
<feature type="transmembrane region" description="Helical" evidence="10">
    <location>
        <begin position="223"/>
        <end position="242"/>
    </location>
</feature>
<dbReference type="PANTHER" id="PTHR11157:SF116">
    <property type="entry name" value="ELONGATION OF VERY LONG CHAIN FATTY ACIDS PROTEIN-RELATED"/>
    <property type="match status" value="1"/>
</dbReference>
<evidence type="ECO:0000313" key="13">
    <source>
        <dbReference type="RefSeq" id="XP_016978525.1"/>
    </source>
</evidence>
<dbReference type="GO" id="GO:0009922">
    <property type="term" value="F:fatty acid elongase activity"/>
    <property type="evidence" value="ECO:0007669"/>
    <property type="project" value="UniProtKB-EC"/>
</dbReference>
<dbReference type="Proteomes" id="UP001652680">
    <property type="component" value="Unassembled WGS sequence"/>
</dbReference>
<dbReference type="GO" id="GO:0019367">
    <property type="term" value="P:fatty acid elongation, saturated fatty acid"/>
    <property type="evidence" value="ECO:0007669"/>
    <property type="project" value="TreeGrafter"/>
</dbReference>
<evidence type="ECO:0000313" key="11">
    <source>
        <dbReference type="EnsemblMetazoa" id="XP_016978525.1"/>
    </source>
</evidence>
<dbReference type="GO" id="GO:0034626">
    <property type="term" value="P:fatty acid elongation, polyunsaturated fatty acid"/>
    <property type="evidence" value="ECO:0007669"/>
    <property type="project" value="TreeGrafter"/>
</dbReference>
<dbReference type="InterPro" id="IPR030457">
    <property type="entry name" value="ELO_CS"/>
</dbReference>
<evidence type="ECO:0000256" key="2">
    <source>
        <dbReference type="ARBA" id="ARBA00022516"/>
    </source>
</evidence>
<dbReference type="AlphaFoldDB" id="A0A6P4EJY2"/>
<dbReference type="OrthoDB" id="434092at2759"/>
<dbReference type="GO" id="GO:0034625">
    <property type="term" value="P:fatty acid elongation, monounsaturated fatty acid"/>
    <property type="evidence" value="ECO:0007669"/>
    <property type="project" value="TreeGrafter"/>
</dbReference>
<dbReference type="Pfam" id="PF01151">
    <property type="entry name" value="ELO"/>
    <property type="match status" value="1"/>
</dbReference>
<keyword evidence="6 10" id="KW-1133">Transmembrane helix</keyword>
<evidence type="ECO:0000256" key="7">
    <source>
        <dbReference type="ARBA" id="ARBA00023098"/>
    </source>
</evidence>
<keyword evidence="12" id="KW-1185">Reference proteome</keyword>